<feature type="domain" description="SRP9" evidence="2">
    <location>
        <begin position="99"/>
        <end position="158"/>
    </location>
</feature>
<dbReference type="InterPro" id="IPR039914">
    <property type="entry name" value="SRP9-like"/>
</dbReference>
<dbReference type="OrthoDB" id="360923at2759"/>
<gene>
    <name evidence="3" type="ORF">TGDOM2_236130</name>
</gene>
<reference evidence="3 4" key="1">
    <citation type="submission" date="2014-02" db="EMBL/GenBank/DDBJ databases">
        <authorList>
            <person name="Sibley D."/>
            <person name="Venepally P."/>
            <person name="Karamycheva S."/>
            <person name="Hadjithomas M."/>
            <person name="Khan A."/>
            <person name="Brunk B."/>
            <person name="Roos D."/>
            <person name="Caler E."/>
            <person name="Lorenzi H."/>
        </authorList>
    </citation>
    <scope>NUCLEOTIDE SEQUENCE [LARGE SCALE GENOMIC DNA]</scope>
    <source>
        <strain evidence="3 4">GAB2-2007-GAL-DOM2</strain>
    </source>
</reference>
<dbReference type="GO" id="GO:0005786">
    <property type="term" value="C:signal recognition particle, endoplasmic reticulum targeting"/>
    <property type="evidence" value="ECO:0007669"/>
    <property type="project" value="TreeGrafter"/>
</dbReference>
<dbReference type="GO" id="GO:0008312">
    <property type="term" value="F:7S RNA binding"/>
    <property type="evidence" value="ECO:0007669"/>
    <property type="project" value="InterPro"/>
</dbReference>
<name>A0A086JHP0_TOXGO</name>
<evidence type="ECO:0000259" key="2">
    <source>
        <dbReference type="Pfam" id="PF05486"/>
    </source>
</evidence>
<organism evidence="3 4">
    <name type="scientific">Toxoplasma gondii GAB2-2007-GAL-DOM2</name>
    <dbReference type="NCBI Taxonomy" id="1130820"/>
    <lineage>
        <taxon>Eukaryota</taxon>
        <taxon>Sar</taxon>
        <taxon>Alveolata</taxon>
        <taxon>Apicomplexa</taxon>
        <taxon>Conoidasida</taxon>
        <taxon>Coccidia</taxon>
        <taxon>Eucoccidiorida</taxon>
        <taxon>Eimeriorina</taxon>
        <taxon>Sarcocystidae</taxon>
        <taxon>Toxoplasma</taxon>
    </lineage>
</organism>
<dbReference type="SUPFAM" id="SSF54762">
    <property type="entry name" value="Signal recognition particle alu RNA binding heterodimer, SRP9/14"/>
    <property type="match status" value="1"/>
</dbReference>
<comment type="caution">
    <text evidence="3">The sequence shown here is derived from an EMBL/GenBank/DDBJ whole genome shotgun (WGS) entry which is preliminary data.</text>
</comment>
<sequence>MEHRKPFNDSMFAPNTKPMLSTPQSTAFFKEQRSVLFHNSSASCCWILPSLPSRWHSSLSSEKFSTSSEKTTSASNSARRRDEFACRLSSTLVCNMVLLSDWQAFVLAVRDMFLHSPNTTRYTMKYKRQSAELTLKVTDNVTCLKYRATNPAELKNVERLGHAFMQWTLQPSSASKNLPFDFLPSGTSESAPSQREGKPRRRRRGA</sequence>
<dbReference type="EMBL" id="AHZU02001502">
    <property type="protein sequence ID" value="KFG31658.1"/>
    <property type="molecule type" value="Genomic_DNA"/>
</dbReference>
<dbReference type="InterPro" id="IPR039432">
    <property type="entry name" value="SRP9_dom"/>
</dbReference>
<proteinExistence type="predicted"/>
<feature type="region of interest" description="Disordered" evidence="1">
    <location>
        <begin position="178"/>
        <end position="206"/>
    </location>
</feature>
<evidence type="ECO:0000313" key="4">
    <source>
        <dbReference type="Proteomes" id="UP000028837"/>
    </source>
</evidence>
<dbReference type="Pfam" id="PF05486">
    <property type="entry name" value="SRP9-21"/>
    <property type="match status" value="1"/>
</dbReference>
<dbReference type="GO" id="GO:0006614">
    <property type="term" value="P:SRP-dependent cotranslational protein targeting to membrane"/>
    <property type="evidence" value="ECO:0007669"/>
    <property type="project" value="InterPro"/>
</dbReference>
<dbReference type="Gene3D" id="3.30.720.10">
    <property type="entry name" value="Signal recognition particle alu RNA binding heterodimer, srp9/1"/>
    <property type="match status" value="1"/>
</dbReference>
<evidence type="ECO:0000313" key="3">
    <source>
        <dbReference type="EMBL" id="KFG31658.1"/>
    </source>
</evidence>
<evidence type="ECO:0000256" key="1">
    <source>
        <dbReference type="SAM" id="MobiDB-lite"/>
    </source>
</evidence>
<dbReference type="Proteomes" id="UP000028837">
    <property type="component" value="Unassembled WGS sequence"/>
</dbReference>
<protein>
    <submittedName>
        <fullName evidence="3">Signal recognition particle (SRP9) domain-containing protein</fullName>
    </submittedName>
</protein>
<dbReference type="VEuPathDB" id="ToxoDB:TGDOM2_236130"/>
<accession>A0A086JHP0</accession>
<dbReference type="PANTHER" id="PTHR12834">
    <property type="entry name" value="SIGNAL RECOGNITION PARTICLE 9 KDA PROTEIN"/>
    <property type="match status" value="1"/>
</dbReference>
<dbReference type="AlphaFoldDB" id="A0A086JHP0"/>
<dbReference type="PANTHER" id="PTHR12834:SF12">
    <property type="entry name" value="SIGNAL RECOGNITION PARTICLE 9 KDA PROTEIN"/>
    <property type="match status" value="1"/>
</dbReference>
<dbReference type="InterPro" id="IPR009018">
    <property type="entry name" value="Signal_recog_particle_SRP9/14"/>
</dbReference>